<reference evidence="2 3" key="1">
    <citation type="submission" date="2020-09" db="EMBL/GenBank/DDBJ databases">
        <title>De no assembly of potato wild relative species, Solanum commersonii.</title>
        <authorList>
            <person name="Cho K."/>
        </authorList>
    </citation>
    <scope>NUCLEOTIDE SEQUENCE [LARGE SCALE GENOMIC DNA]</scope>
    <source>
        <strain evidence="2">LZ3.2</strain>
        <tissue evidence="2">Leaf</tissue>
    </source>
</reference>
<dbReference type="Gene3D" id="2.60.210.10">
    <property type="entry name" value="Apoptosis, Tumor Necrosis Factor Receptor Associated Protein 2, Chain A"/>
    <property type="match status" value="2"/>
</dbReference>
<dbReference type="AlphaFoldDB" id="A0A9J5WMR3"/>
<dbReference type="PROSITE" id="PS50144">
    <property type="entry name" value="MATH"/>
    <property type="match status" value="1"/>
</dbReference>
<dbReference type="InterPro" id="IPR008974">
    <property type="entry name" value="TRAF-like"/>
</dbReference>
<gene>
    <name evidence="2" type="ORF">H5410_056308</name>
</gene>
<dbReference type="Pfam" id="PF22486">
    <property type="entry name" value="MATH_2"/>
    <property type="match status" value="1"/>
</dbReference>
<dbReference type="PANTHER" id="PTHR46162:SF20">
    <property type="entry name" value="UBIQUITIN CARBOXYL-TERMINAL HYDROLASE 7-LIKE ISOFORM X1"/>
    <property type="match status" value="1"/>
</dbReference>
<feature type="domain" description="MATH" evidence="1">
    <location>
        <begin position="1"/>
        <end position="98"/>
    </location>
</feature>
<keyword evidence="3" id="KW-1185">Reference proteome</keyword>
<accession>A0A9J5WMR3</accession>
<dbReference type="Pfam" id="PF00917">
    <property type="entry name" value="MATH"/>
    <property type="match status" value="1"/>
</dbReference>
<sequence length="214" mass="24231">MIICPDGDGNVDGHNHISVCLAIAETSPIQSCWEVNATFSFLFFDQIHGKYLVMRGMEQHFHNIKTKWGFSKCISHETFRVPSNGYLVNDRCVFGVDVYIIKNHGVGECLSPSLNGMKSYKHEWNIFEFTKLKTIVYSQEFTIGVTNGYWFGAPNICWGWAEFMPLSELKVTKKNFIVEDYCILEAAVSVLQVVNDILTLGNFPPMDNVVSSLP</sequence>
<dbReference type="CDD" id="cd00121">
    <property type="entry name" value="MATH"/>
    <property type="match status" value="2"/>
</dbReference>
<comment type="caution">
    <text evidence="2">The sequence shown here is derived from an EMBL/GenBank/DDBJ whole genome shotgun (WGS) entry which is preliminary data.</text>
</comment>
<evidence type="ECO:0000313" key="2">
    <source>
        <dbReference type="EMBL" id="KAG5576174.1"/>
    </source>
</evidence>
<dbReference type="PANTHER" id="PTHR46162">
    <property type="entry name" value="TRAF-LIKE FAMILY PROTEIN"/>
    <property type="match status" value="1"/>
</dbReference>
<dbReference type="SUPFAM" id="SSF49599">
    <property type="entry name" value="TRAF domain-like"/>
    <property type="match status" value="2"/>
</dbReference>
<proteinExistence type="predicted"/>
<dbReference type="InterPro" id="IPR002083">
    <property type="entry name" value="MATH/TRAF_dom"/>
</dbReference>
<name>A0A9J5WMR3_SOLCO</name>
<dbReference type="OrthoDB" id="1883087at2759"/>
<protein>
    <recommendedName>
        <fullName evidence="1">MATH domain-containing protein</fullName>
    </recommendedName>
</protein>
<evidence type="ECO:0000313" key="3">
    <source>
        <dbReference type="Proteomes" id="UP000824120"/>
    </source>
</evidence>
<dbReference type="EMBL" id="JACXVP010000011">
    <property type="protein sequence ID" value="KAG5576174.1"/>
    <property type="molecule type" value="Genomic_DNA"/>
</dbReference>
<organism evidence="2 3">
    <name type="scientific">Solanum commersonii</name>
    <name type="common">Commerson's wild potato</name>
    <name type="synonym">Commerson's nightshade</name>
    <dbReference type="NCBI Taxonomy" id="4109"/>
    <lineage>
        <taxon>Eukaryota</taxon>
        <taxon>Viridiplantae</taxon>
        <taxon>Streptophyta</taxon>
        <taxon>Embryophyta</taxon>
        <taxon>Tracheophyta</taxon>
        <taxon>Spermatophyta</taxon>
        <taxon>Magnoliopsida</taxon>
        <taxon>eudicotyledons</taxon>
        <taxon>Gunneridae</taxon>
        <taxon>Pentapetalae</taxon>
        <taxon>asterids</taxon>
        <taxon>lamiids</taxon>
        <taxon>Solanales</taxon>
        <taxon>Solanaceae</taxon>
        <taxon>Solanoideae</taxon>
        <taxon>Solaneae</taxon>
        <taxon>Solanum</taxon>
    </lineage>
</organism>
<dbReference type="Proteomes" id="UP000824120">
    <property type="component" value="Chromosome 11"/>
</dbReference>
<evidence type="ECO:0000259" key="1">
    <source>
        <dbReference type="PROSITE" id="PS50144"/>
    </source>
</evidence>